<sequence length="364" mass="41130">MNRNTEAAAALVETGYWASQYFLWSVILIMVVLFLSGAWCFFYHRRAMAAQRLLVQNLRESADTFRYLVETAHEGIAVVQNKRLVYLNPRMCEMSGYNETELKALPSFIPLIHPSSRDEMMANYQRRVAGETAPQRYESLLLRKDGSSYPIELSGVAIVWGGQPATLNMLTDISDRKAAEKKILHLAHHDSLTGLVNRTVLHERIQQTIGLANRSHTPFAVLFVDLNAFKQVNDTYGHEVGDVLLQQVTLRIKQQLKDTDTLARVGGDEFVVLLTEITDNRDVTQVMSRIKEGMAEAFQIKRHQLHCQVSQGAALYPEDGASVQALLSQADKNMYADKCRYYADLNANDSDHHPNDARHSPNPQ</sequence>
<dbReference type="SUPFAM" id="SSF55073">
    <property type="entry name" value="Nucleotide cyclase"/>
    <property type="match status" value="1"/>
</dbReference>
<keyword evidence="7" id="KW-1185">Reference proteome</keyword>
<dbReference type="NCBIfam" id="TIGR00229">
    <property type="entry name" value="sensory_box"/>
    <property type="match status" value="1"/>
</dbReference>
<dbReference type="InterPro" id="IPR029787">
    <property type="entry name" value="Nucleotide_cyclase"/>
</dbReference>
<reference evidence="6" key="1">
    <citation type="submission" date="2017-02" db="EMBL/GenBank/DDBJ databases">
        <title>Draft Genome Sequence of the Salt Water Bacterium Oceanospirillum linum ATCC 11336.</title>
        <authorList>
            <person name="Trachtenberg A.M."/>
            <person name="Carney J.G."/>
            <person name="Linnane J.D."/>
            <person name="Rheaume B.A."/>
            <person name="Pitts N.L."/>
            <person name="Mykles D.L."/>
            <person name="Maclea K.S."/>
        </authorList>
    </citation>
    <scope>NUCLEOTIDE SEQUENCE [LARGE SCALE GENOMIC DNA]</scope>
    <source>
        <strain evidence="6">ATCC 11336</strain>
    </source>
</reference>
<dbReference type="CDD" id="cd01949">
    <property type="entry name" value="GGDEF"/>
    <property type="match status" value="1"/>
</dbReference>
<dbReference type="Pfam" id="PF00989">
    <property type="entry name" value="PAS"/>
    <property type="match status" value="1"/>
</dbReference>
<dbReference type="InterPro" id="IPR052163">
    <property type="entry name" value="DGC-Regulatory_Protein"/>
</dbReference>
<dbReference type="InterPro" id="IPR043128">
    <property type="entry name" value="Rev_trsase/Diguanyl_cyclase"/>
</dbReference>
<accession>A0A1T1HAF1</accession>
<dbReference type="GO" id="GO:0003824">
    <property type="term" value="F:catalytic activity"/>
    <property type="evidence" value="ECO:0007669"/>
    <property type="project" value="UniProtKB-ARBA"/>
</dbReference>
<dbReference type="InterPro" id="IPR000160">
    <property type="entry name" value="GGDEF_dom"/>
</dbReference>
<dbReference type="InterPro" id="IPR035965">
    <property type="entry name" value="PAS-like_dom_sf"/>
</dbReference>
<dbReference type="CDD" id="cd00130">
    <property type="entry name" value="PAS"/>
    <property type="match status" value="1"/>
</dbReference>
<feature type="transmembrane region" description="Helical" evidence="2">
    <location>
        <begin position="21"/>
        <end position="43"/>
    </location>
</feature>
<keyword evidence="2" id="KW-0812">Transmembrane</keyword>
<dbReference type="SUPFAM" id="SSF55785">
    <property type="entry name" value="PYP-like sensor domain (PAS domain)"/>
    <property type="match status" value="1"/>
</dbReference>
<dbReference type="PROSITE" id="PS50887">
    <property type="entry name" value="GGDEF"/>
    <property type="match status" value="1"/>
</dbReference>
<dbReference type="EMBL" id="MTSD02000004">
    <property type="protein sequence ID" value="OOV86839.1"/>
    <property type="molecule type" value="Genomic_DNA"/>
</dbReference>
<comment type="cofactor">
    <cofactor evidence="1">
        <name>Mg(2+)</name>
        <dbReference type="ChEBI" id="CHEBI:18420"/>
    </cofactor>
</comment>
<dbReference type="AlphaFoldDB" id="A0A1T1HAF1"/>
<dbReference type="PROSITE" id="PS50113">
    <property type="entry name" value="PAC"/>
    <property type="match status" value="1"/>
</dbReference>
<dbReference type="Proteomes" id="UP000190064">
    <property type="component" value="Unassembled WGS sequence"/>
</dbReference>
<dbReference type="InterPro" id="IPR000014">
    <property type="entry name" value="PAS"/>
</dbReference>
<dbReference type="SMART" id="SM00267">
    <property type="entry name" value="GGDEF"/>
    <property type="match status" value="1"/>
</dbReference>
<feature type="domain" description="PAC" evidence="4">
    <location>
        <begin position="135"/>
        <end position="185"/>
    </location>
</feature>
<proteinExistence type="predicted"/>
<dbReference type="InterPro" id="IPR000700">
    <property type="entry name" value="PAS-assoc_C"/>
</dbReference>
<dbReference type="FunFam" id="3.30.70.270:FF:000001">
    <property type="entry name" value="Diguanylate cyclase domain protein"/>
    <property type="match status" value="1"/>
</dbReference>
<name>A0A1T1HAF1_OCELI</name>
<dbReference type="Gene3D" id="3.30.70.270">
    <property type="match status" value="1"/>
</dbReference>
<gene>
    <name evidence="6" type="ORF">BTA35_0211105</name>
</gene>
<evidence type="ECO:0000259" key="5">
    <source>
        <dbReference type="PROSITE" id="PS50887"/>
    </source>
</evidence>
<evidence type="ECO:0000259" key="3">
    <source>
        <dbReference type="PROSITE" id="PS50112"/>
    </source>
</evidence>
<evidence type="ECO:0000256" key="1">
    <source>
        <dbReference type="ARBA" id="ARBA00001946"/>
    </source>
</evidence>
<evidence type="ECO:0000259" key="4">
    <source>
        <dbReference type="PROSITE" id="PS50113"/>
    </source>
</evidence>
<protein>
    <recommendedName>
        <fullName evidence="8">Diguanylate cyclase</fullName>
    </recommendedName>
</protein>
<evidence type="ECO:0000313" key="6">
    <source>
        <dbReference type="EMBL" id="OOV86839.1"/>
    </source>
</evidence>
<dbReference type="PANTHER" id="PTHR46663">
    <property type="entry name" value="DIGUANYLATE CYCLASE DGCT-RELATED"/>
    <property type="match status" value="1"/>
</dbReference>
<keyword evidence="2" id="KW-1133">Transmembrane helix</keyword>
<dbReference type="Pfam" id="PF00990">
    <property type="entry name" value="GGDEF"/>
    <property type="match status" value="1"/>
</dbReference>
<dbReference type="NCBIfam" id="TIGR00254">
    <property type="entry name" value="GGDEF"/>
    <property type="match status" value="1"/>
</dbReference>
<feature type="domain" description="PAS" evidence="3">
    <location>
        <begin position="61"/>
        <end position="131"/>
    </location>
</feature>
<dbReference type="Gene3D" id="3.30.450.20">
    <property type="entry name" value="PAS domain"/>
    <property type="match status" value="1"/>
</dbReference>
<dbReference type="RefSeq" id="WP_078319890.1">
    <property type="nucleotide sequence ID" value="NZ_FXTS01000005.1"/>
</dbReference>
<evidence type="ECO:0008006" key="8">
    <source>
        <dbReference type="Google" id="ProtNLM"/>
    </source>
</evidence>
<dbReference type="PANTHER" id="PTHR46663:SF3">
    <property type="entry name" value="SLL0267 PROTEIN"/>
    <property type="match status" value="1"/>
</dbReference>
<comment type="caution">
    <text evidence="6">The sequence shown here is derived from an EMBL/GenBank/DDBJ whole genome shotgun (WGS) entry which is preliminary data.</text>
</comment>
<evidence type="ECO:0000256" key="2">
    <source>
        <dbReference type="SAM" id="Phobius"/>
    </source>
</evidence>
<evidence type="ECO:0000313" key="7">
    <source>
        <dbReference type="Proteomes" id="UP000190064"/>
    </source>
</evidence>
<dbReference type="GO" id="GO:0006355">
    <property type="term" value="P:regulation of DNA-templated transcription"/>
    <property type="evidence" value="ECO:0007669"/>
    <property type="project" value="InterPro"/>
</dbReference>
<organism evidence="6 7">
    <name type="scientific">Oceanospirillum linum</name>
    <dbReference type="NCBI Taxonomy" id="966"/>
    <lineage>
        <taxon>Bacteria</taxon>
        <taxon>Pseudomonadati</taxon>
        <taxon>Pseudomonadota</taxon>
        <taxon>Gammaproteobacteria</taxon>
        <taxon>Oceanospirillales</taxon>
        <taxon>Oceanospirillaceae</taxon>
        <taxon>Oceanospirillum</taxon>
    </lineage>
</organism>
<keyword evidence="2" id="KW-0472">Membrane</keyword>
<dbReference type="InterPro" id="IPR013767">
    <property type="entry name" value="PAS_fold"/>
</dbReference>
<dbReference type="STRING" id="966.BTA35_0211105"/>
<dbReference type="SMART" id="SM00091">
    <property type="entry name" value="PAS"/>
    <property type="match status" value="1"/>
</dbReference>
<dbReference type="PROSITE" id="PS50112">
    <property type="entry name" value="PAS"/>
    <property type="match status" value="1"/>
</dbReference>
<feature type="domain" description="GGDEF" evidence="5">
    <location>
        <begin position="217"/>
        <end position="350"/>
    </location>
</feature>